<dbReference type="InterPro" id="IPR000477">
    <property type="entry name" value="RT_dom"/>
</dbReference>
<dbReference type="GO" id="GO:0003887">
    <property type="term" value="F:DNA-directed DNA polymerase activity"/>
    <property type="evidence" value="ECO:0007669"/>
    <property type="project" value="UniProtKB-KW"/>
</dbReference>
<evidence type="ECO:0000256" key="1">
    <source>
        <dbReference type="ARBA" id="ARBA00000077"/>
    </source>
</evidence>
<comment type="function">
    <text evidence="2">The aspartyl protease (PR) mediates the proteolytic cleavages of the Gag and Gag-Pol polyproteins after assembly of the VLP.</text>
</comment>
<gene>
    <name evidence="39" type="ORF">HOLleu_44491</name>
</gene>
<keyword evidence="8" id="KW-0808">Transferase</keyword>
<evidence type="ECO:0000256" key="33">
    <source>
        <dbReference type="ARBA" id="ARBA00055383"/>
    </source>
</evidence>
<dbReference type="InterPro" id="IPR001584">
    <property type="entry name" value="Integrase_cat-core"/>
</dbReference>
<keyword evidence="40" id="KW-1185">Reference proteome</keyword>
<evidence type="ECO:0000256" key="19">
    <source>
        <dbReference type="ARBA" id="ARBA00022840"/>
    </source>
</evidence>
<keyword evidence="10" id="KW-0540">Nuclease</keyword>
<dbReference type="InterPro" id="IPR041577">
    <property type="entry name" value="RT_RNaseH_2"/>
</dbReference>
<evidence type="ECO:0000256" key="11">
    <source>
        <dbReference type="ARBA" id="ARBA00022723"/>
    </source>
</evidence>
<evidence type="ECO:0000313" key="39">
    <source>
        <dbReference type="EMBL" id="KAJ8017850.1"/>
    </source>
</evidence>
<evidence type="ECO:0000256" key="32">
    <source>
        <dbReference type="ARBA" id="ARBA00055265"/>
    </source>
</evidence>
<reference evidence="39" key="1">
    <citation type="submission" date="2021-10" db="EMBL/GenBank/DDBJ databases">
        <title>Tropical sea cucumber genome reveals ecological adaptation and Cuvierian tubules defense mechanism.</title>
        <authorList>
            <person name="Chen T."/>
        </authorList>
    </citation>
    <scope>NUCLEOTIDE SEQUENCE</scope>
    <source>
        <strain evidence="39">Nanhai2018</strain>
        <tissue evidence="39">Muscle</tissue>
    </source>
</reference>
<keyword evidence="20" id="KW-0460">Magnesium</keyword>
<dbReference type="GO" id="GO:0006508">
    <property type="term" value="P:proteolysis"/>
    <property type="evidence" value="ECO:0007669"/>
    <property type="project" value="UniProtKB-KW"/>
</dbReference>
<dbReference type="Proteomes" id="UP001152320">
    <property type="component" value="Unassembled WGS sequence"/>
</dbReference>
<dbReference type="GO" id="GO:0005737">
    <property type="term" value="C:cytoplasm"/>
    <property type="evidence" value="ECO:0007669"/>
    <property type="project" value="UniProtKB-SubCell"/>
</dbReference>
<keyword evidence="22" id="KW-0229">DNA integration</keyword>
<evidence type="ECO:0000256" key="17">
    <source>
        <dbReference type="ARBA" id="ARBA00022801"/>
    </source>
</evidence>
<evidence type="ECO:0000256" key="9">
    <source>
        <dbReference type="ARBA" id="ARBA00022695"/>
    </source>
</evidence>
<dbReference type="Pfam" id="PF13975">
    <property type="entry name" value="gag-asp_proteas"/>
    <property type="match status" value="1"/>
</dbReference>
<evidence type="ECO:0000256" key="36">
    <source>
        <dbReference type="SAM" id="MobiDB-lite"/>
    </source>
</evidence>
<evidence type="ECO:0000256" key="23">
    <source>
        <dbReference type="ARBA" id="ARBA00022918"/>
    </source>
</evidence>
<dbReference type="CDD" id="cd00303">
    <property type="entry name" value="retropepsin_like"/>
    <property type="match status" value="1"/>
</dbReference>
<evidence type="ECO:0000256" key="22">
    <source>
        <dbReference type="ARBA" id="ARBA00022908"/>
    </source>
</evidence>
<comment type="subcellular location">
    <subcellularLocation>
        <location evidence="4">Cytoplasm</location>
    </subcellularLocation>
    <subcellularLocation>
        <location evidence="3">Nucleus</location>
    </subcellularLocation>
</comment>
<feature type="compositionally biased region" description="Acidic residues" evidence="36">
    <location>
        <begin position="1315"/>
        <end position="1325"/>
    </location>
</feature>
<dbReference type="InterPro" id="IPR041588">
    <property type="entry name" value="Integrase_H2C2"/>
</dbReference>
<dbReference type="Gene3D" id="3.30.420.10">
    <property type="entry name" value="Ribonuclease H-like superfamily/Ribonuclease H"/>
    <property type="match status" value="1"/>
</dbReference>
<comment type="function">
    <text evidence="31">Integrase (IN) targets the VLP to the nucleus, where a subparticle preintegration complex (PIC) containing at least integrase and the newly synthesized dsDNA copy of the retrotransposon must transit the nuclear membrane. Once in the nucleus, integrase performs the integration of the dsDNA into the host genome.</text>
</comment>
<evidence type="ECO:0000256" key="31">
    <source>
        <dbReference type="ARBA" id="ARBA00025615"/>
    </source>
</evidence>
<evidence type="ECO:0000256" key="2">
    <source>
        <dbReference type="ARBA" id="ARBA00002180"/>
    </source>
</evidence>
<comment type="subunit">
    <text evidence="34">The protease is a homodimer, whose active site consists of two apposed aspartic acid residues.</text>
</comment>
<evidence type="ECO:0000256" key="20">
    <source>
        <dbReference type="ARBA" id="ARBA00022842"/>
    </source>
</evidence>
<comment type="function">
    <text evidence="33">Capsid protein (CA) is the structural component of the virus-like particle (VLP), forming the shell that encapsulates the genomic RNA-nucleocapsid complex.</text>
</comment>
<evidence type="ECO:0000256" key="21">
    <source>
        <dbReference type="ARBA" id="ARBA00022884"/>
    </source>
</evidence>
<keyword evidence="6" id="KW-1188">Viral release from host cell</keyword>
<dbReference type="FunFam" id="1.10.340.70:FF:000001">
    <property type="entry name" value="Retrovirus-related Pol polyprotein from transposon gypsy-like Protein"/>
    <property type="match status" value="1"/>
</dbReference>
<keyword evidence="17" id="KW-0378">Hydrolase</keyword>
<dbReference type="GO" id="GO:0004523">
    <property type="term" value="F:RNA-DNA hybrid ribonuclease activity"/>
    <property type="evidence" value="ECO:0007669"/>
    <property type="project" value="UniProtKB-EC"/>
</dbReference>
<evidence type="ECO:0000256" key="3">
    <source>
        <dbReference type="ARBA" id="ARBA00004123"/>
    </source>
</evidence>
<comment type="caution">
    <text evidence="39">The sequence shown here is derived from an EMBL/GenBank/DDBJ whole genome shotgun (WGS) entry which is preliminary data.</text>
</comment>
<evidence type="ECO:0000256" key="12">
    <source>
        <dbReference type="ARBA" id="ARBA00022741"/>
    </source>
</evidence>
<keyword evidence="21" id="KW-0694">RNA-binding</keyword>
<dbReference type="SUPFAM" id="SSF53098">
    <property type="entry name" value="Ribonuclease H-like"/>
    <property type="match status" value="1"/>
</dbReference>
<dbReference type="CDD" id="cd09274">
    <property type="entry name" value="RNase_HI_RT_Ty3"/>
    <property type="match status" value="1"/>
</dbReference>
<accession>A0A9Q0YAT0</accession>
<dbReference type="GO" id="GO:0004190">
    <property type="term" value="F:aspartic-type endopeptidase activity"/>
    <property type="evidence" value="ECO:0007669"/>
    <property type="project" value="UniProtKB-KW"/>
</dbReference>
<evidence type="ECO:0000256" key="27">
    <source>
        <dbReference type="ARBA" id="ARBA00023172"/>
    </source>
</evidence>
<keyword evidence="12" id="KW-0547">Nucleotide-binding</keyword>
<organism evidence="39 40">
    <name type="scientific">Holothuria leucospilota</name>
    <name type="common">Black long sea cucumber</name>
    <name type="synonym">Mertensiothuria leucospilota</name>
    <dbReference type="NCBI Taxonomy" id="206669"/>
    <lineage>
        <taxon>Eukaryota</taxon>
        <taxon>Metazoa</taxon>
        <taxon>Echinodermata</taxon>
        <taxon>Eleutherozoa</taxon>
        <taxon>Echinozoa</taxon>
        <taxon>Holothuroidea</taxon>
        <taxon>Aspidochirotacea</taxon>
        <taxon>Aspidochirotida</taxon>
        <taxon>Holothuriidae</taxon>
        <taxon>Holothuria</taxon>
    </lineage>
</organism>
<evidence type="ECO:0000256" key="8">
    <source>
        <dbReference type="ARBA" id="ARBA00022679"/>
    </source>
</evidence>
<dbReference type="GO" id="GO:0006310">
    <property type="term" value="P:DNA recombination"/>
    <property type="evidence" value="ECO:0007669"/>
    <property type="project" value="UniProtKB-KW"/>
</dbReference>
<dbReference type="InterPro" id="IPR043502">
    <property type="entry name" value="DNA/RNA_pol_sf"/>
</dbReference>
<evidence type="ECO:0000256" key="4">
    <source>
        <dbReference type="ARBA" id="ARBA00004496"/>
    </source>
</evidence>
<evidence type="ECO:0000256" key="16">
    <source>
        <dbReference type="ARBA" id="ARBA00022771"/>
    </source>
</evidence>
<keyword evidence="27" id="KW-0233">DNA recombination</keyword>
<dbReference type="PROSITE" id="PS50878">
    <property type="entry name" value="RT_POL"/>
    <property type="match status" value="1"/>
</dbReference>
<dbReference type="GO" id="GO:0075523">
    <property type="term" value="P:viral translational frameshifting"/>
    <property type="evidence" value="ECO:0007669"/>
    <property type="project" value="UniProtKB-KW"/>
</dbReference>
<dbReference type="PANTHER" id="PTHR37984">
    <property type="entry name" value="PROTEIN CBG26694"/>
    <property type="match status" value="1"/>
</dbReference>
<dbReference type="SUPFAM" id="SSF56672">
    <property type="entry name" value="DNA/RNA polymerases"/>
    <property type="match status" value="1"/>
</dbReference>
<dbReference type="PROSITE" id="PS00141">
    <property type="entry name" value="ASP_PROTEASE"/>
    <property type="match status" value="1"/>
</dbReference>
<keyword evidence="19" id="KW-0067">ATP-binding</keyword>
<evidence type="ECO:0000256" key="14">
    <source>
        <dbReference type="ARBA" id="ARBA00022758"/>
    </source>
</evidence>
<evidence type="ECO:0000256" key="5">
    <source>
        <dbReference type="ARBA" id="ARBA00022490"/>
    </source>
</evidence>
<feature type="domain" description="Integrase catalytic" evidence="38">
    <location>
        <begin position="965"/>
        <end position="1123"/>
    </location>
</feature>
<dbReference type="Pfam" id="PF17921">
    <property type="entry name" value="Integrase_H2C2"/>
    <property type="match status" value="1"/>
</dbReference>
<dbReference type="GO" id="GO:0003964">
    <property type="term" value="F:RNA-directed DNA polymerase activity"/>
    <property type="evidence" value="ECO:0007669"/>
    <property type="project" value="UniProtKB-KW"/>
</dbReference>
<keyword evidence="7" id="KW-0645">Protease</keyword>
<comment type="function">
    <text evidence="30">Reverse transcriptase/ribonuclease H (RT) is a multifunctional enzyme that catalyzes the conversion of the retro-elements RNA genome into dsDNA within the VLP. The enzyme displays a DNA polymerase activity that can copy either DNA or RNA templates, and a ribonuclease H (RNase H) activity that cleaves the RNA strand of RNA-DNA heteroduplexes during plus-strand synthesis and hydrolyzes RNA primers. The conversion leads to a linear dsDNA copy of the retrotransposon that includes long terminal repeats (LTRs) at both ends.</text>
</comment>
<keyword evidence="26" id="KW-0238">DNA-binding</keyword>
<dbReference type="Gene3D" id="3.10.10.10">
    <property type="entry name" value="HIV Type 1 Reverse Transcriptase, subunit A, domain 1"/>
    <property type="match status" value="1"/>
</dbReference>
<dbReference type="FunFam" id="3.10.20.370:FF:000001">
    <property type="entry name" value="Retrovirus-related Pol polyprotein from transposon 17.6-like protein"/>
    <property type="match status" value="1"/>
</dbReference>
<keyword evidence="9" id="KW-0548">Nucleotidyltransferase</keyword>
<dbReference type="GO" id="GO:0005634">
    <property type="term" value="C:nucleus"/>
    <property type="evidence" value="ECO:0007669"/>
    <property type="project" value="UniProtKB-SubCell"/>
</dbReference>
<keyword evidence="15" id="KW-0255">Endonuclease</keyword>
<keyword evidence="23" id="KW-0695">RNA-directed DNA polymerase</keyword>
<dbReference type="Gene3D" id="1.10.340.70">
    <property type="match status" value="1"/>
</dbReference>
<dbReference type="InterPro" id="IPR050951">
    <property type="entry name" value="Retrovirus_Pol_polyprotein"/>
</dbReference>
<evidence type="ECO:0000256" key="35">
    <source>
        <dbReference type="ARBA" id="ARBA00082890"/>
    </source>
</evidence>
<keyword evidence="18" id="KW-0862">Zinc</keyword>
<feature type="region of interest" description="Disordered" evidence="36">
    <location>
        <begin position="1249"/>
        <end position="1348"/>
    </location>
</feature>
<evidence type="ECO:0000256" key="15">
    <source>
        <dbReference type="ARBA" id="ARBA00022759"/>
    </source>
</evidence>
<evidence type="ECO:0000259" key="38">
    <source>
        <dbReference type="PROSITE" id="PS50994"/>
    </source>
</evidence>
<dbReference type="OrthoDB" id="10059114at2759"/>
<feature type="domain" description="Reverse transcriptase" evidence="37">
    <location>
        <begin position="358"/>
        <end position="537"/>
    </location>
</feature>
<evidence type="ECO:0000256" key="18">
    <source>
        <dbReference type="ARBA" id="ARBA00022833"/>
    </source>
</evidence>
<dbReference type="InterPro" id="IPR012337">
    <property type="entry name" value="RNaseH-like_sf"/>
</dbReference>
<evidence type="ECO:0000256" key="26">
    <source>
        <dbReference type="ARBA" id="ARBA00023125"/>
    </source>
</evidence>
<evidence type="ECO:0000313" key="40">
    <source>
        <dbReference type="Proteomes" id="UP001152320"/>
    </source>
</evidence>
<feature type="compositionally biased region" description="Low complexity" evidence="36">
    <location>
        <begin position="1269"/>
        <end position="1280"/>
    </location>
</feature>
<dbReference type="EMBL" id="JAIZAY010000931">
    <property type="protein sequence ID" value="KAJ8017850.1"/>
    <property type="molecule type" value="Genomic_DNA"/>
</dbReference>
<dbReference type="InterPro" id="IPR001969">
    <property type="entry name" value="Aspartic_peptidase_AS"/>
</dbReference>
<keyword evidence="28" id="KW-0539">Nucleus</keyword>
<dbReference type="InterPro" id="IPR043128">
    <property type="entry name" value="Rev_trsase/Diguanyl_cyclase"/>
</dbReference>
<keyword evidence="29" id="KW-0511">Multifunctional enzyme</keyword>
<sequence length="1401" mass="158390">MPKSNSCPTVHSIKLEAPRSESQALGGDDQLHRGSSLVGDSPTTIVKIEGKPVRATIDTGSQVTIITEEYFNKIFPKSALQQINWLKVTAANGGVIPYSGYFEADLEVCGTMIPKRGVLVVKVRKDVPMLLGMNVIRELRPDVIVTQLGLTGKDKVLPQADGPIIQGLVRVAGKSKIRVPARTVQAVVVTGPTKLQNQEVVVEAIEQLPRGLTVGATLTTVHKGRLSIQIMNFTEEEVWLQPRTPLGKIKEVVMIADDCVTFECNATVNEVKSTFDPSDLLKTPGLLWTGLDENQQKQAEQLLLDNLDVFATSDEDLGYTETVKHNIPTLTDEPVKQTYRRIPPTQLEEVREHLRQLLQRGVIRESTSPYASPIVLVRKTDGSLRLCVDYRQLNSRTRKDAYPLPRIEESLDALQNVQWFSSIDLLSGYHQVAVADEDQHKTSFITPFGLYEYKRMPFGLCNAPATFQRLMQSCLGDLFFKSLLCYLDDVLVYSSTFEDHLIRLSLVFQRFRQNGLKIKPQKCALFRPEVKYLGHLVTRDGVRANPEKVESVKTWPIPTNVKELRSFLGFCSFYRRFVPGFSKIAGPLHNLVAETAQTKGKSKRRNPAPFYWDSTHQAAFDELKQKLCEQPVLAYANFSKPFEVEIDASHTGLGAVLYQRQNGQRRVIAYASRTLRGAEKNMERYSTMKLEMLGMKWAITEKFREYLLGSNFVVFTDNNPLAHLNTAKLDAITQRWVAALASFNFQVRYKAGHSNQAADGLSRRPHQGHSGNELTDSELCSRVTGMTSLPNVLHQFNPESLQANEVQHESDPNWEEEQATAASLFPTYSKEQLRQFQAKDPSIKRLIFYRKENRLPTPEERQMENKDTLLLLRQDSKIVEKDGLLYRKSDEILQLVLPQVLKNDVLSACHDSTGHQGIKRTLQLVRSRCYWPGMSNDITTWCENCDRCTKAKMPPRIRTPLRPMIATRPNEVIAVDFTLIEPDATKRENVLVVTDIFSKYTIAVATKDQTAETTAKTLMKEWFTRFGIPHKLHSDQGRNFEAVLIQSLCNLYGITKTRTTPYHPEGNGQAERFNKTLHDLLRALPPNQKRRWSECLPEVLYAYNATPHASTGFTPFFLMFGRDPRLPIDFLLGGDVSDNEDVLDGTVPEWLASHTKTLQMAYKKAGEKLLLEADNRKQNYDRSAKESPLPLGTRVYLRNHPPGRHKIANQWGERVYKVVSRPNEEAVYVIELTDGSGFQKTVHRREIRPCPVTQVPISRPVRRRHRPRSVSSTTDSESSSGDYGPILIVSNPPPEVSDSGDADSEPEVPVPAPDVPDDSPPSEEEVVPRRSTRATKGQHSNPHHQPRTVLQPAVVSEVQTVTNHWSDCSYNGNFIDYLRNQNRYLIGKLNQNSPRLNLPWK</sequence>
<keyword evidence="11" id="KW-0479">Metal-binding</keyword>
<dbReference type="FunFam" id="3.30.70.270:FF:000026">
    <property type="entry name" value="Transposon Ty3-G Gag-Pol polyprotein"/>
    <property type="match status" value="1"/>
</dbReference>
<comment type="function">
    <text evidence="32">Nucleocapsid protein p11 (NC) forms the nucleocore that coats the retro-elements dimeric RNA. Binds these RNAs through its zinc fingers. Promotes primer tRNA(i)-Met annealing to the multipartite primer-binding site (PBS), dimerization of Ty3 RNA and initiation of reverse transcription.</text>
</comment>
<dbReference type="InterPro" id="IPR021109">
    <property type="entry name" value="Peptidase_aspartic_dom_sf"/>
</dbReference>
<evidence type="ECO:0000256" key="7">
    <source>
        <dbReference type="ARBA" id="ARBA00022670"/>
    </source>
</evidence>
<proteinExistence type="predicted"/>
<evidence type="ECO:0000256" key="24">
    <source>
        <dbReference type="ARBA" id="ARBA00022932"/>
    </source>
</evidence>
<dbReference type="GO" id="GO:0005524">
    <property type="term" value="F:ATP binding"/>
    <property type="evidence" value="ECO:0007669"/>
    <property type="project" value="UniProtKB-KW"/>
</dbReference>
<evidence type="ECO:0000259" key="37">
    <source>
        <dbReference type="PROSITE" id="PS50878"/>
    </source>
</evidence>
<evidence type="ECO:0000256" key="34">
    <source>
        <dbReference type="ARBA" id="ARBA00063849"/>
    </source>
</evidence>
<dbReference type="CDD" id="cd01647">
    <property type="entry name" value="RT_LTR"/>
    <property type="match status" value="1"/>
</dbReference>
<dbReference type="Pfam" id="PF17919">
    <property type="entry name" value="RT_RNaseH_2"/>
    <property type="match status" value="1"/>
</dbReference>
<dbReference type="FunFam" id="3.10.10.10:FF:000007">
    <property type="entry name" value="Retrovirus-related Pol polyprotein from transposon 17.6-like Protein"/>
    <property type="match status" value="1"/>
</dbReference>
<keyword evidence="5" id="KW-0963">Cytoplasm</keyword>
<dbReference type="Pfam" id="PF00078">
    <property type="entry name" value="RVT_1"/>
    <property type="match status" value="1"/>
</dbReference>
<dbReference type="SUPFAM" id="SSF50630">
    <property type="entry name" value="Acid proteases"/>
    <property type="match status" value="1"/>
</dbReference>
<dbReference type="Pfam" id="PF00665">
    <property type="entry name" value="rve"/>
    <property type="match status" value="1"/>
</dbReference>
<evidence type="ECO:0000256" key="10">
    <source>
        <dbReference type="ARBA" id="ARBA00022722"/>
    </source>
</evidence>
<dbReference type="PANTHER" id="PTHR37984:SF15">
    <property type="entry name" value="INTEGRASE CATALYTIC DOMAIN-CONTAINING PROTEIN"/>
    <property type="match status" value="1"/>
</dbReference>
<evidence type="ECO:0000256" key="13">
    <source>
        <dbReference type="ARBA" id="ARBA00022750"/>
    </source>
</evidence>
<keyword evidence="24" id="KW-0239">DNA-directed DNA polymerase</keyword>
<dbReference type="GO" id="GO:0008270">
    <property type="term" value="F:zinc ion binding"/>
    <property type="evidence" value="ECO:0007669"/>
    <property type="project" value="UniProtKB-KW"/>
</dbReference>
<keyword evidence="25" id="KW-0917">Virion maturation</keyword>
<name>A0A9Q0YAT0_HOLLE</name>
<evidence type="ECO:0000256" key="30">
    <source>
        <dbReference type="ARBA" id="ARBA00025590"/>
    </source>
</evidence>
<evidence type="ECO:0000256" key="29">
    <source>
        <dbReference type="ARBA" id="ARBA00023268"/>
    </source>
</evidence>
<dbReference type="Gene3D" id="3.30.70.270">
    <property type="match status" value="2"/>
</dbReference>
<evidence type="ECO:0000256" key="28">
    <source>
        <dbReference type="ARBA" id="ARBA00023242"/>
    </source>
</evidence>
<dbReference type="FunFam" id="3.30.420.10:FF:000032">
    <property type="entry name" value="Retrovirus-related Pol polyprotein from transposon 297-like Protein"/>
    <property type="match status" value="1"/>
</dbReference>
<dbReference type="GO" id="GO:0015074">
    <property type="term" value="P:DNA integration"/>
    <property type="evidence" value="ECO:0007669"/>
    <property type="project" value="UniProtKB-KW"/>
</dbReference>
<dbReference type="GO" id="GO:0003677">
    <property type="term" value="F:DNA binding"/>
    <property type="evidence" value="ECO:0007669"/>
    <property type="project" value="UniProtKB-KW"/>
</dbReference>
<evidence type="ECO:0000256" key="25">
    <source>
        <dbReference type="ARBA" id="ARBA00023113"/>
    </source>
</evidence>
<comment type="catalytic activity">
    <reaction evidence="1">
        <text>Endonucleolytic cleavage to 5'-phosphomonoester.</text>
        <dbReference type="EC" id="3.1.26.4"/>
    </reaction>
</comment>
<keyword evidence="14" id="KW-0688">Ribosomal frameshifting</keyword>
<dbReference type="GO" id="GO:0003723">
    <property type="term" value="F:RNA binding"/>
    <property type="evidence" value="ECO:0007669"/>
    <property type="project" value="UniProtKB-KW"/>
</dbReference>
<feature type="region of interest" description="Disordered" evidence="36">
    <location>
        <begin position="755"/>
        <end position="775"/>
    </location>
</feature>
<dbReference type="Gene3D" id="2.40.70.10">
    <property type="entry name" value="Acid Proteases"/>
    <property type="match status" value="1"/>
</dbReference>
<dbReference type="InterPro" id="IPR036397">
    <property type="entry name" value="RNaseH_sf"/>
</dbReference>
<protein>
    <recommendedName>
        <fullName evidence="35">Gag3-Pol3</fullName>
    </recommendedName>
</protein>
<evidence type="ECO:0000256" key="6">
    <source>
        <dbReference type="ARBA" id="ARBA00022612"/>
    </source>
</evidence>
<keyword evidence="13" id="KW-0064">Aspartyl protease</keyword>
<keyword evidence="16" id="KW-0863">Zinc-finger</keyword>
<dbReference type="PROSITE" id="PS50994">
    <property type="entry name" value="INTEGRASE"/>
    <property type="match status" value="1"/>
</dbReference>